<comment type="subunit">
    <text evidence="8">Homodimer.</text>
</comment>
<evidence type="ECO:0000256" key="8">
    <source>
        <dbReference type="HAMAP-Rule" id="MF_00104"/>
    </source>
</evidence>
<keyword evidence="5 8" id="KW-0255">Endonuclease</keyword>
<keyword evidence="8" id="KW-0699">rRNA-binding</keyword>
<feature type="binding site" evidence="8">
    <location>
        <position position="275"/>
    </location>
    <ligand>
        <name>Mg(2+)</name>
        <dbReference type="ChEBI" id="CHEBI:18420"/>
    </ligand>
</feature>
<evidence type="ECO:0000256" key="7">
    <source>
        <dbReference type="ARBA" id="ARBA00022884"/>
    </source>
</evidence>
<organism evidence="11 12">
    <name type="scientific">Limnospira fusiformis PMC 851.14</name>
    <dbReference type="NCBI Taxonomy" id="2219512"/>
    <lineage>
        <taxon>Bacteria</taxon>
        <taxon>Bacillati</taxon>
        <taxon>Cyanobacteriota</taxon>
        <taxon>Cyanophyceae</taxon>
        <taxon>Oscillatoriophycideae</taxon>
        <taxon>Oscillatoriales</taxon>
        <taxon>Sirenicapillariaceae</taxon>
        <taxon>Limnospira</taxon>
    </lineage>
</organism>
<dbReference type="SMART" id="SM00358">
    <property type="entry name" value="DSRM"/>
    <property type="match status" value="1"/>
</dbReference>
<keyword evidence="4 8" id="KW-0540">Nuclease</keyword>
<dbReference type="Pfam" id="PF14622">
    <property type="entry name" value="Ribonucleas_3_3"/>
    <property type="match status" value="1"/>
</dbReference>
<evidence type="ECO:0000256" key="2">
    <source>
        <dbReference type="ARBA" id="ARBA00010183"/>
    </source>
</evidence>
<dbReference type="Gene3D" id="1.10.1520.10">
    <property type="entry name" value="Ribonuclease III domain"/>
    <property type="match status" value="1"/>
</dbReference>
<dbReference type="SMART" id="SM00535">
    <property type="entry name" value="RIBOc"/>
    <property type="match status" value="1"/>
</dbReference>
<dbReference type="GO" id="GO:0004525">
    <property type="term" value="F:ribonuclease III activity"/>
    <property type="evidence" value="ECO:0007669"/>
    <property type="project" value="UniProtKB-EC"/>
</dbReference>
<keyword evidence="6 8" id="KW-0378">Hydrolase</keyword>
<dbReference type="NCBIfam" id="TIGR02191">
    <property type="entry name" value="RNaseIII"/>
    <property type="match status" value="1"/>
</dbReference>
<keyword evidence="3 8" id="KW-0507">mRNA processing</keyword>
<reference evidence="11 12" key="1">
    <citation type="journal article" date="2024" name="Front. Microbiol.">
        <title>Transcriptomic insights into the dominance of two phototrophs throughout the water column of a tropical hypersaline-alkaline crater lake (Dziani Dzaha, Mayotte).</title>
        <authorList>
            <person name="Duperron S."/>
            <person name="Halary S."/>
            <person name="Bouly J.-P."/>
            <person name="Roussel T."/>
            <person name="Hugoni M."/>
            <person name="Bruto M."/>
            <person name="Oger P."/>
            <person name="Duval C."/>
            <person name="Woo A."/>
            <person name="Jezequiel D."/>
            <person name="Ader M."/>
            <person name="Leboulanger C."/>
            <person name="Agogue H."/>
            <person name="Grossi V."/>
            <person name="Trousselier M."/>
            <person name="Bernard C."/>
        </authorList>
    </citation>
    <scope>NUCLEOTIDE SEQUENCE [LARGE SCALE GENOMIC DNA]</scope>
    <source>
        <strain evidence="11 12">PMC 851.14</strain>
    </source>
</reference>
<feature type="binding site" evidence="8">
    <location>
        <position position="206"/>
    </location>
    <ligand>
        <name>Mg(2+)</name>
        <dbReference type="ChEBI" id="CHEBI:18420"/>
    </ligand>
</feature>
<evidence type="ECO:0000256" key="5">
    <source>
        <dbReference type="ARBA" id="ARBA00022759"/>
    </source>
</evidence>
<gene>
    <name evidence="8 11" type="primary">rnc</name>
    <name evidence="11" type="ORF">AAEJ74_20680</name>
</gene>
<keyword evidence="12" id="KW-1185">Reference proteome</keyword>
<evidence type="ECO:0000259" key="10">
    <source>
        <dbReference type="PROSITE" id="PS50142"/>
    </source>
</evidence>
<dbReference type="CDD" id="cd00593">
    <property type="entry name" value="RIBOc"/>
    <property type="match status" value="1"/>
</dbReference>
<dbReference type="SUPFAM" id="SSF69065">
    <property type="entry name" value="RNase III domain-like"/>
    <property type="match status" value="1"/>
</dbReference>
<dbReference type="EMBL" id="JBBWYZ010000018">
    <property type="protein sequence ID" value="MEK9514019.1"/>
    <property type="molecule type" value="Genomic_DNA"/>
</dbReference>
<dbReference type="CDD" id="cd10845">
    <property type="entry name" value="DSRM_RNAse_III_family"/>
    <property type="match status" value="1"/>
</dbReference>
<dbReference type="Proteomes" id="UP001387447">
    <property type="component" value="Unassembled WGS sequence"/>
</dbReference>
<feature type="binding site" evidence="8">
    <location>
        <position position="278"/>
    </location>
    <ligand>
        <name>Mg(2+)</name>
        <dbReference type="ChEBI" id="CHEBI:18420"/>
    </ligand>
</feature>
<protein>
    <recommendedName>
        <fullName evidence="8">Ribonuclease 3</fullName>
        <ecNumber evidence="8">3.1.26.3</ecNumber>
    </recommendedName>
    <alternativeName>
        <fullName evidence="8">Ribonuclease III</fullName>
        <shortName evidence="8">RNase III</shortName>
    </alternativeName>
</protein>
<dbReference type="RefSeq" id="WP_315662442.1">
    <property type="nucleotide sequence ID" value="NZ_JBBWYZ010000018.1"/>
</dbReference>
<evidence type="ECO:0000313" key="12">
    <source>
        <dbReference type="Proteomes" id="UP001387447"/>
    </source>
</evidence>
<feature type="active site" evidence="8">
    <location>
        <position position="210"/>
    </location>
</feature>
<feature type="domain" description="DRBM" evidence="9">
    <location>
        <begin position="322"/>
        <end position="392"/>
    </location>
</feature>
<keyword evidence="7 8" id="KW-0694">RNA-binding</keyword>
<dbReference type="InterPro" id="IPR000999">
    <property type="entry name" value="RNase_III_dom"/>
</dbReference>
<name>A0ABU9EPY1_LIMFS</name>
<comment type="similarity">
    <text evidence="2">Belongs to the ribonuclease III family.</text>
</comment>
<comment type="function">
    <text evidence="8">Digests double-stranded RNA. Involved in the processing of primary rRNA transcript to yield the immediate precursors to the large and small rRNAs (23S and 16S). Processes some mRNAs, and tRNAs when they are encoded in the rRNA operon. Processes pre-crRNA and tracrRNA of type II CRISPR loci if present in the organism.</text>
</comment>
<keyword evidence="8" id="KW-0460">Magnesium</keyword>
<evidence type="ECO:0000256" key="6">
    <source>
        <dbReference type="ARBA" id="ARBA00022801"/>
    </source>
</evidence>
<dbReference type="PANTHER" id="PTHR11207:SF0">
    <property type="entry name" value="RIBONUCLEASE 3"/>
    <property type="match status" value="1"/>
</dbReference>
<dbReference type="PROSITE" id="PS50137">
    <property type="entry name" value="DS_RBD"/>
    <property type="match status" value="1"/>
</dbReference>
<dbReference type="InterPro" id="IPR041650">
    <property type="entry name" value="HEPN_Swt1"/>
</dbReference>
<evidence type="ECO:0000259" key="9">
    <source>
        <dbReference type="PROSITE" id="PS50137"/>
    </source>
</evidence>
<keyword evidence="8" id="KW-0819">tRNA processing</keyword>
<evidence type="ECO:0000256" key="4">
    <source>
        <dbReference type="ARBA" id="ARBA00022722"/>
    </source>
</evidence>
<keyword evidence="8" id="KW-0698">rRNA processing</keyword>
<accession>A0ABU9EPY1</accession>
<comment type="catalytic activity">
    <reaction evidence="1 8">
        <text>Endonucleolytic cleavage to 5'-phosphomonoester.</text>
        <dbReference type="EC" id="3.1.26.3"/>
    </reaction>
</comment>
<keyword evidence="8" id="KW-0479">Metal-binding</keyword>
<comment type="cofactor">
    <cofactor evidence="8">
        <name>Mg(2+)</name>
        <dbReference type="ChEBI" id="CHEBI:18420"/>
    </cofactor>
</comment>
<dbReference type="PANTHER" id="PTHR11207">
    <property type="entry name" value="RIBONUCLEASE III"/>
    <property type="match status" value="1"/>
</dbReference>
<evidence type="ECO:0000256" key="1">
    <source>
        <dbReference type="ARBA" id="ARBA00000109"/>
    </source>
</evidence>
<dbReference type="PROSITE" id="PS50142">
    <property type="entry name" value="RNASE_3_2"/>
    <property type="match status" value="1"/>
</dbReference>
<dbReference type="Gene3D" id="3.30.160.20">
    <property type="match status" value="1"/>
</dbReference>
<keyword evidence="8" id="KW-0963">Cytoplasm</keyword>
<dbReference type="SUPFAM" id="SSF54768">
    <property type="entry name" value="dsRNA-binding domain-like"/>
    <property type="match status" value="1"/>
</dbReference>
<dbReference type="EC" id="3.1.26.3" evidence="8"/>
<dbReference type="InterPro" id="IPR036389">
    <property type="entry name" value="RNase_III_sf"/>
</dbReference>
<dbReference type="InterPro" id="IPR011907">
    <property type="entry name" value="RNase_III"/>
</dbReference>
<feature type="active site" evidence="8">
    <location>
        <position position="278"/>
    </location>
</feature>
<dbReference type="Pfam" id="PF00035">
    <property type="entry name" value="dsrm"/>
    <property type="match status" value="1"/>
</dbReference>
<sequence length="395" mass="45475">MMISNKERIGDALELLAEGLYPQFKQEMTNKYSDQWQEEAQKYITKYKNMKKRELEERLSQDIGALLQVISNKWDSIFKNNENVDNQHRGIIFELIQLRNNWAHGNEFSHRYTERAIDNMVLLLTAFQAENSIINQLKQHQEIMLSKIIEDQNMDPDREKKLRRELSKLLKKIPFQNVDLLNHALTHSSYLYEHPKEVKRDNELLEFLGDSVLNFISGEYLYNKYKSVRNEGDLTKLRSALVENKQLAKFAEKLALQQYIRLGKGAALNPSLLSNTFEAMIGAYFLDSGMKKVQDFLQPLFDSVIAEITSQSQGNSGKVAADSKNRLQEWVQKNIGPITPEYETIKEEGADHKKQFTVQVMVQGKVYGEGKGSSKKEASKKAAEKALAKIHKLGL</sequence>
<dbReference type="HAMAP" id="MF_00104">
    <property type="entry name" value="RNase_III"/>
    <property type="match status" value="1"/>
</dbReference>
<dbReference type="Pfam" id="PF18731">
    <property type="entry name" value="HEPN_Swt1"/>
    <property type="match status" value="1"/>
</dbReference>
<proteinExistence type="inferred from homology"/>
<evidence type="ECO:0000256" key="3">
    <source>
        <dbReference type="ARBA" id="ARBA00022664"/>
    </source>
</evidence>
<feature type="domain" description="RNase III" evidence="10">
    <location>
        <begin position="159"/>
        <end position="289"/>
    </location>
</feature>
<comment type="caution">
    <text evidence="11">The sequence shown here is derived from an EMBL/GenBank/DDBJ whole genome shotgun (WGS) entry which is preliminary data.</text>
</comment>
<dbReference type="InterPro" id="IPR014720">
    <property type="entry name" value="dsRBD_dom"/>
</dbReference>
<evidence type="ECO:0000313" key="11">
    <source>
        <dbReference type="EMBL" id="MEK9514019.1"/>
    </source>
</evidence>
<comment type="subcellular location">
    <subcellularLocation>
        <location evidence="8">Cytoplasm</location>
    </subcellularLocation>
</comment>